<evidence type="ECO:0000256" key="3">
    <source>
        <dbReference type="ARBA" id="ARBA00022989"/>
    </source>
</evidence>
<accession>A0A6A2YSH5</accession>
<dbReference type="Proteomes" id="UP000436088">
    <property type="component" value="Unassembled WGS sequence"/>
</dbReference>
<sequence length="204" mass="22660">MCTPWNLRTMYPLRTSWSWSRFKGTLPTDFTIYFVPSDELLSLHSTDQSSHGPLIGDFYERSVKALDVCNAVQEGIEQIRQWQKLLEIVLCTLGDSKVNNNTNANGSENCFRRSLAPGYWNNLTVPRGNEVTTNGLAIPVYTMDLQSLFTQWVVFVVCNVGVGSCNSMPGSRFAGSFLCAQAVFVGGSNAFATRSDYGGVEEER</sequence>
<dbReference type="InterPro" id="IPR008511">
    <property type="entry name" value="ROH1-like"/>
</dbReference>
<comment type="caution">
    <text evidence="6">The sequence shown here is derived from an EMBL/GenBank/DDBJ whole genome shotgun (WGS) entry which is preliminary data.</text>
</comment>
<evidence type="ECO:0000256" key="5">
    <source>
        <dbReference type="ARBA" id="ARBA00035114"/>
    </source>
</evidence>
<organism evidence="6 7">
    <name type="scientific">Hibiscus syriacus</name>
    <name type="common">Rose of Sharon</name>
    <dbReference type="NCBI Taxonomy" id="106335"/>
    <lineage>
        <taxon>Eukaryota</taxon>
        <taxon>Viridiplantae</taxon>
        <taxon>Streptophyta</taxon>
        <taxon>Embryophyta</taxon>
        <taxon>Tracheophyta</taxon>
        <taxon>Spermatophyta</taxon>
        <taxon>Magnoliopsida</taxon>
        <taxon>eudicotyledons</taxon>
        <taxon>Gunneridae</taxon>
        <taxon>Pentapetalae</taxon>
        <taxon>rosids</taxon>
        <taxon>malvids</taxon>
        <taxon>Malvales</taxon>
        <taxon>Malvaceae</taxon>
        <taxon>Malvoideae</taxon>
        <taxon>Hibiscus</taxon>
    </lineage>
</organism>
<keyword evidence="3" id="KW-1133">Transmembrane helix</keyword>
<reference evidence="6" key="1">
    <citation type="submission" date="2019-09" db="EMBL/GenBank/DDBJ databases">
        <title>Draft genome information of white flower Hibiscus syriacus.</title>
        <authorList>
            <person name="Kim Y.-M."/>
        </authorList>
    </citation>
    <scope>NUCLEOTIDE SEQUENCE [LARGE SCALE GENOMIC DNA]</scope>
    <source>
        <strain evidence="6">YM2019G1</strain>
    </source>
</reference>
<dbReference type="PANTHER" id="PTHR31509">
    <property type="entry name" value="BPS1-LIKE PROTEIN"/>
    <property type="match status" value="1"/>
</dbReference>
<dbReference type="EMBL" id="VEPZ02001288">
    <property type="protein sequence ID" value="KAE8682289.1"/>
    <property type="molecule type" value="Genomic_DNA"/>
</dbReference>
<gene>
    <name evidence="6" type="ORF">F3Y22_tig00111272pilonHSYRG00023</name>
</gene>
<keyword evidence="2" id="KW-0812">Transmembrane</keyword>
<dbReference type="AlphaFoldDB" id="A0A6A2YSH5"/>
<name>A0A6A2YSH5_HIBSY</name>
<evidence type="ECO:0000256" key="2">
    <source>
        <dbReference type="ARBA" id="ARBA00022692"/>
    </source>
</evidence>
<proteinExistence type="inferred from homology"/>
<evidence type="ECO:0000256" key="4">
    <source>
        <dbReference type="ARBA" id="ARBA00023136"/>
    </source>
</evidence>
<protein>
    <submittedName>
        <fullName evidence="6">Uncharacterized protein</fullName>
    </submittedName>
</protein>
<comment type="subcellular location">
    <subcellularLocation>
        <location evidence="1">Membrane</location>
        <topology evidence="1">Single-pass membrane protein</topology>
    </subcellularLocation>
</comment>
<keyword evidence="4" id="KW-0472">Membrane</keyword>
<evidence type="ECO:0000313" key="6">
    <source>
        <dbReference type="EMBL" id="KAE8682289.1"/>
    </source>
</evidence>
<comment type="similarity">
    <text evidence="5">Belongs to the ROH1 family.</text>
</comment>
<keyword evidence="7" id="KW-1185">Reference proteome</keyword>
<evidence type="ECO:0000313" key="7">
    <source>
        <dbReference type="Proteomes" id="UP000436088"/>
    </source>
</evidence>
<dbReference type="Pfam" id="PF05633">
    <property type="entry name" value="ROH1-like"/>
    <property type="match status" value="1"/>
</dbReference>
<evidence type="ECO:0000256" key="1">
    <source>
        <dbReference type="ARBA" id="ARBA00004167"/>
    </source>
</evidence>
<dbReference type="GO" id="GO:0016020">
    <property type="term" value="C:membrane"/>
    <property type="evidence" value="ECO:0007669"/>
    <property type="project" value="UniProtKB-SubCell"/>
</dbReference>